<feature type="domain" description="Retrotransposon gag" evidence="2">
    <location>
        <begin position="248"/>
        <end position="327"/>
    </location>
</feature>
<organism evidence="3 4">
    <name type="scientific">Lithospermum erythrorhizon</name>
    <name type="common">Purple gromwell</name>
    <name type="synonym">Lithospermum officinale var. erythrorhizon</name>
    <dbReference type="NCBI Taxonomy" id="34254"/>
    <lineage>
        <taxon>Eukaryota</taxon>
        <taxon>Viridiplantae</taxon>
        <taxon>Streptophyta</taxon>
        <taxon>Embryophyta</taxon>
        <taxon>Tracheophyta</taxon>
        <taxon>Spermatophyta</taxon>
        <taxon>Magnoliopsida</taxon>
        <taxon>eudicotyledons</taxon>
        <taxon>Gunneridae</taxon>
        <taxon>Pentapetalae</taxon>
        <taxon>asterids</taxon>
        <taxon>lamiids</taxon>
        <taxon>Boraginales</taxon>
        <taxon>Boraginaceae</taxon>
        <taxon>Boraginoideae</taxon>
        <taxon>Lithospermeae</taxon>
        <taxon>Lithospermum</taxon>
    </lineage>
</organism>
<feature type="compositionally biased region" description="Polar residues" evidence="1">
    <location>
        <begin position="67"/>
        <end position="77"/>
    </location>
</feature>
<dbReference type="Proteomes" id="UP001454036">
    <property type="component" value="Unassembled WGS sequence"/>
</dbReference>
<feature type="region of interest" description="Disordered" evidence="1">
    <location>
        <begin position="1"/>
        <end position="167"/>
    </location>
</feature>
<dbReference type="PANTHER" id="PTHR33223">
    <property type="entry name" value="CCHC-TYPE DOMAIN-CONTAINING PROTEIN"/>
    <property type="match status" value="1"/>
</dbReference>
<feature type="compositionally biased region" description="Basic and acidic residues" evidence="1">
    <location>
        <begin position="1"/>
        <end position="17"/>
    </location>
</feature>
<accession>A0AAV3Q190</accession>
<gene>
    <name evidence="3" type="ORF">LIER_14749</name>
</gene>
<dbReference type="EMBL" id="BAABME010003118">
    <property type="protein sequence ID" value="GAA0157494.1"/>
    <property type="molecule type" value="Genomic_DNA"/>
</dbReference>
<evidence type="ECO:0000259" key="2">
    <source>
        <dbReference type="Pfam" id="PF03732"/>
    </source>
</evidence>
<protein>
    <recommendedName>
        <fullName evidence="2">Retrotransposon gag domain-containing protein</fullName>
    </recommendedName>
</protein>
<evidence type="ECO:0000313" key="3">
    <source>
        <dbReference type="EMBL" id="GAA0157494.1"/>
    </source>
</evidence>
<dbReference type="PANTHER" id="PTHR33223:SF8">
    <property type="entry name" value="OS04G0172440 PROTEIN"/>
    <property type="match status" value="1"/>
</dbReference>
<evidence type="ECO:0000313" key="4">
    <source>
        <dbReference type="Proteomes" id="UP001454036"/>
    </source>
</evidence>
<proteinExistence type="predicted"/>
<feature type="compositionally biased region" description="Basic and acidic residues" evidence="1">
    <location>
        <begin position="47"/>
        <end position="66"/>
    </location>
</feature>
<evidence type="ECO:0000256" key="1">
    <source>
        <dbReference type="SAM" id="MobiDB-lite"/>
    </source>
</evidence>
<comment type="caution">
    <text evidence="3">The sequence shown here is derived from an EMBL/GenBank/DDBJ whole genome shotgun (WGS) entry which is preliminary data.</text>
</comment>
<dbReference type="Pfam" id="PF03732">
    <property type="entry name" value="Retrotrans_gag"/>
    <property type="match status" value="1"/>
</dbReference>
<sequence>MCTEKKTRSHTMRDPKKTQHINLAPSVGTHHSPIHASDQASDLVQSQERRLRPDLGKHKERSHRDQGSSNSNYAPSQTHRKAWSHSNDSHTRHPSHKYGYNLTSSDSSPERSPCRENRPGHKGVVTSQSLKQSYRDKPHKGSRCASKQATGRSHSARHDTGGNSNADLQKQVDELKALLKDITPGRALLKHNTLLPFSERLRHAKMTGGFRMPKFKTFSGFGDPSNHLKSFDSQLSFWASDDEVYARAFPSSLSGQALKWFHKLPSNSIDSWQNVVDLFMDKFGASIVADEDERTLMEIQQKPGKMLRSYATRFEEVATKIPAANEKVPMISFFHG</sequence>
<name>A0AAV3Q190_LITER</name>
<dbReference type="InterPro" id="IPR005162">
    <property type="entry name" value="Retrotrans_gag_dom"/>
</dbReference>
<dbReference type="AlphaFoldDB" id="A0AAV3Q190"/>
<keyword evidence="4" id="KW-1185">Reference proteome</keyword>
<feature type="compositionally biased region" description="Basic and acidic residues" evidence="1">
    <location>
        <begin position="108"/>
        <end position="119"/>
    </location>
</feature>
<reference evidence="3 4" key="1">
    <citation type="submission" date="2024-01" db="EMBL/GenBank/DDBJ databases">
        <title>The complete chloroplast genome sequence of Lithospermum erythrorhizon: insights into the phylogenetic relationship among Boraginaceae species and the maternal lineages of purple gromwells.</title>
        <authorList>
            <person name="Okada T."/>
            <person name="Watanabe K."/>
        </authorList>
    </citation>
    <scope>NUCLEOTIDE SEQUENCE [LARGE SCALE GENOMIC DNA]</scope>
</reference>